<evidence type="ECO:0000313" key="3">
    <source>
        <dbReference type="Proteomes" id="UP001258945"/>
    </source>
</evidence>
<evidence type="ECO:0000313" key="2">
    <source>
        <dbReference type="EMBL" id="MDT8331808.1"/>
    </source>
</evidence>
<comment type="caution">
    <text evidence="2">The sequence shown here is derived from an EMBL/GenBank/DDBJ whole genome shotgun (WGS) entry which is preliminary data.</text>
</comment>
<dbReference type="Proteomes" id="UP001258945">
    <property type="component" value="Unassembled WGS sequence"/>
</dbReference>
<gene>
    <name evidence="2" type="ORF">RQ831_12155</name>
</gene>
<organism evidence="2 3">
    <name type="scientific">Roseomonas gilardii</name>
    <dbReference type="NCBI Taxonomy" id="257708"/>
    <lineage>
        <taxon>Bacteria</taxon>
        <taxon>Pseudomonadati</taxon>
        <taxon>Pseudomonadota</taxon>
        <taxon>Alphaproteobacteria</taxon>
        <taxon>Acetobacterales</taxon>
        <taxon>Roseomonadaceae</taxon>
        <taxon>Roseomonas</taxon>
    </lineage>
</organism>
<proteinExistence type="predicted"/>
<reference evidence="2 3" key="1">
    <citation type="journal article" date="2019" name="Microb. Pathog.">
        <title>Comparison of VITEK 2, MALDI-TOF MS, 16S rRNA gene sequencing, and whole-genome sequencing for identification of Roseomonas mucosa.</title>
        <authorList>
            <person name="Rudolph W.W."/>
            <person name="Gunzer F."/>
            <person name="Trauth M."/>
            <person name="Bunk B."/>
            <person name="Bigge R."/>
            <person name="Schrottner P."/>
        </authorList>
    </citation>
    <scope>NUCLEOTIDE SEQUENCE [LARGE SCALE GENOMIC DNA]</scope>
    <source>
        <strain evidence="2 3">DSM 103800</strain>
    </source>
</reference>
<name>A0ABU3MFR5_9PROT</name>
<feature type="region of interest" description="Disordered" evidence="1">
    <location>
        <begin position="1"/>
        <end position="28"/>
    </location>
</feature>
<evidence type="ECO:0000256" key="1">
    <source>
        <dbReference type="SAM" id="MobiDB-lite"/>
    </source>
</evidence>
<dbReference type="RefSeq" id="WP_314282322.1">
    <property type="nucleotide sequence ID" value="NZ_JAVVDO010000018.1"/>
</dbReference>
<dbReference type="EMBL" id="JAVVDO010000018">
    <property type="protein sequence ID" value="MDT8331808.1"/>
    <property type="molecule type" value="Genomic_DNA"/>
</dbReference>
<keyword evidence="3" id="KW-1185">Reference proteome</keyword>
<accession>A0ABU3MFR5</accession>
<protein>
    <submittedName>
        <fullName evidence="2">Uncharacterized protein</fullName>
    </submittedName>
</protein>
<sequence>MDQQATQPMPYGNQPYDSQLPARTNGDGDATLSLGQRAIYVVAGLALAAAGAKPRPNPLLNILALGAGSYLAWRGAEGTDPVKAAYLRHFG</sequence>